<accession>A0A1F7W573</accession>
<dbReference type="Proteomes" id="UP000176501">
    <property type="component" value="Unassembled WGS sequence"/>
</dbReference>
<comment type="caution">
    <text evidence="1">The sequence shown here is derived from an EMBL/GenBank/DDBJ whole genome shotgun (WGS) entry which is preliminary data.</text>
</comment>
<name>A0A1F7W573_9BACT</name>
<sequence>MYQISGFGFPNTEQYFRDKGQDARIKQAEERVRRIKNIQLVPEASRAELVRLGLSQDDPGARMAAAGMIEYVPCGIAAGRALGIGRKWNSPCPVAG</sequence>
<protein>
    <submittedName>
        <fullName evidence="1">Uncharacterized protein</fullName>
    </submittedName>
</protein>
<evidence type="ECO:0000313" key="1">
    <source>
        <dbReference type="EMBL" id="OGL97909.1"/>
    </source>
</evidence>
<dbReference type="AlphaFoldDB" id="A0A1F7W573"/>
<dbReference type="EMBL" id="MGFE01000027">
    <property type="protein sequence ID" value="OGL97909.1"/>
    <property type="molecule type" value="Genomic_DNA"/>
</dbReference>
<reference evidence="1 2" key="1">
    <citation type="journal article" date="2016" name="Nat. Commun.">
        <title>Thousands of microbial genomes shed light on interconnected biogeochemical processes in an aquifer system.</title>
        <authorList>
            <person name="Anantharaman K."/>
            <person name="Brown C.T."/>
            <person name="Hug L.A."/>
            <person name="Sharon I."/>
            <person name="Castelle C.J."/>
            <person name="Probst A.J."/>
            <person name="Thomas B.C."/>
            <person name="Singh A."/>
            <person name="Wilkins M.J."/>
            <person name="Karaoz U."/>
            <person name="Brodie E.L."/>
            <person name="Williams K.H."/>
            <person name="Hubbard S.S."/>
            <person name="Banfield J.F."/>
        </authorList>
    </citation>
    <scope>NUCLEOTIDE SEQUENCE [LARGE SCALE GENOMIC DNA]</scope>
</reference>
<proteinExistence type="predicted"/>
<evidence type="ECO:0000313" key="2">
    <source>
        <dbReference type="Proteomes" id="UP000176501"/>
    </source>
</evidence>
<organism evidence="1 2">
    <name type="scientific">Candidatus Uhrbacteria bacterium RIFOXYB2_FULL_57_15</name>
    <dbReference type="NCBI Taxonomy" id="1802422"/>
    <lineage>
        <taxon>Bacteria</taxon>
        <taxon>Candidatus Uhriibacteriota</taxon>
    </lineage>
</organism>
<gene>
    <name evidence="1" type="ORF">A2304_03210</name>
</gene>